<gene>
    <name evidence="4" type="ORF">CLMAG_11910</name>
</gene>
<dbReference type="EMBL" id="LWAE01000001">
    <property type="protein sequence ID" value="KZL94138.1"/>
    <property type="molecule type" value="Genomic_DNA"/>
</dbReference>
<comment type="caution">
    <text evidence="4">The sequence shown here is derived from an EMBL/GenBank/DDBJ whole genome shotgun (WGS) entry which is preliminary data.</text>
</comment>
<evidence type="ECO:0000313" key="4">
    <source>
        <dbReference type="EMBL" id="KZL94138.1"/>
    </source>
</evidence>
<dbReference type="PATRIC" id="fig|1121326.3.peg.1158"/>
<proteinExistence type="predicted"/>
<feature type="coiled-coil region" evidence="3">
    <location>
        <begin position="22"/>
        <end position="66"/>
    </location>
</feature>
<dbReference type="AlphaFoldDB" id="A0A161X3Q7"/>
<accession>A0A161X3Q7</accession>
<name>A0A161X3Q7_9CLOT</name>
<protein>
    <submittedName>
        <fullName evidence="4">Flagellar assembly protein H</fullName>
    </submittedName>
</protein>
<reference evidence="4 5" key="1">
    <citation type="submission" date="2016-04" db="EMBL/GenBank/DDBJ databases">
        <title>Genome sequence of Clostridium magnum DSM 2767.</title>
        <authorList>
            <person name="Poehlein A."/>
            <person name="Uhlig R."/>
            <person name="Fischer R."/>
            <person name="Bahl H."/>
            <person name="Daniel R."/>
        </authorList>
    </citation>
    <scope>NUCLEOTIDE SEQUENCE [LARGE SCALE GENOMIC DNA]</scope>
    <source>
        <strain evidence="4 5">DSM 2767</strain>
    </source>
</reference>
<dbReference type="PANTHER" id="PTHR34982:SF1">
    <property type="entry name" value="FLAGELLAR ASSEMBLY PROTEIN FLIH"/>
    <property type="match status" value="1"/>
</dbReference>
<dbReference type="InterPro" id="IPR051472">
    <property type="entry name" value="T3SS_Stator/FliH"/>
</dbReference>
<dbReference type="PANTHER" id="PTHR34982">
    <property type="entry name" value="YOP PROTEINS TRANSLOCATION PROTEIN L"/>
    <property type="match status" value="1"/>
</dbReference>
<dbReference type="RefSeq" id="WP_066619156.1">
    <property type="nucleotide sequence ID" value="NZ_FQXL01000009.1"/>
</dbReference>
<evidence type="ECO:0000256" key="2">
    <source>
        <dbReference type="ARBA" id="ARBA00022927"/>
    </source>
</evidence>
<organism evidence="4 5">
    <name type="scientific">Clostridium magnum DSM 2767</name>
    <dbReference type="NCBI Taxonomy" id="1121326"/>
    <lineage>
        <taxon>Bacteria</taxon>
        <taxon>Bacillati</taxon>
        <taxon>Bacillota</taxon>
        <taxon>Clostridia</taxon>
        <taxon>Eubacteriales</taxon>
        <taxon>Clostridiaceae</taxon>
        <taxon>Clostridium</taxon>
    </lineage>
</organism>
<keyword evidence="2" id="KW-0653">Protein transport</keyword>
<dbReference type="STRING" id="1121326.CLMAG_11910"/>
<dbReference type="GO" id="GO:0015031">
    <property type="term" value="P:protein transport"/>
    <property type="evidence" value="ECO:0007669"/>
    <property type="project" value="UniProtKB-KW"/>
</dbReference>
<evidence type="ECO:0000313" key="5">
    <source>
        <dbReference type="Proteomes" id="UP000076603"/>
    </source>
</evidence>
<evidence type="ECO:0000256" key="3">
    <source>
        <dbReference type="SAM" id="Coils"/>
    </source>
</evidence>
<keyword evidence="5" id="KW-1185">Reference proteome</keyword>
<dbReference type="GO" id="GO:0005829">
    <property type="term" value="C:cytosol"/>
    <property type="evidence" value="ECO:0007669"/>
    <property type="project" value="TreeGrafter"/>
</dbReference>
<sequence>MQSSYNIIKNSSVVKEGNKQIVTEFEQIKEDKQKELQKEINAKSFIDSYENLAKTMIEDARKQREQILSSAYSEAERLSKEAYERAYQEGNQNGYNDGFNKAYEEGYKINLDKALQEGQIIRNNADSVLRSAVEEKERYLKEKENEIKDLIINCVESILKKEVKEKDGLNNIIFEALSKVKNTNTFIIKSNPVHCEEFKGKIELWKEQLPFRGDIFIIPDESMEEGSAVIERENGKIQVGANIALEKVREIFNSVE</sequence>
<dbReference type="OrthoDB" id="2375163at2"/>
<keyword evidence="4" id="KW-0969">Cilium</keyword>
<keyword evidence="4" id="KW-0966">Cell projection</keyword>
<dbReference type="Proteomes" id="UP000076603">
    <property type="component" value="Unassembled WGS sequence"/>
</dbReference>
<evidence type="ECO:0000256" key="1">
    <source>
        <dbReference type="ARBA" id="ARBA00022448"/>
    </source>
</evidence>
<keyword evidence="1" id="KW-0813">Transport</keyword>
<keyword evidence="4" id="KW-0282">Flagellum</keyword>
<keyword evidence="3" id="KW-0175">Coiled coil</keyword>